<dbReference type="InterPro" id="IPR016181">
    <property type="entry name" value="Acyl_CoA_acyltransferase"/>
</dbReference>
<dbReference type="KEGG" id="amc:MADE_1013140"/>
<organism evidence="2 3">
    <name type="scientific">Alteromonas mediterranea (strain DSM 17117 / CIP 110805 / LMG 28347 / Deep ecotype)</name>
    <dbReference type="NCBI Taxonomy" id="1774373"/>
    <lineage>
        <taxon>Bacteria</taxon>
        <taxon>Pseudomonadati</taxon>
        <taxon>Pseudomonadota</taxon>
        <taxon>Gammaproteobacteria</taxon>
        <taxon>Alteromonadales</taxon>
        <taxon>Alteromonadaceae</taxon>
        <taxon>Alteromonas/Salinimonas group</taxon>
        <taxon>Alteromonas</taxon>
    </lineage>
</organism>
<sequence>MVHAKVVNGCSHIEFCQYIEQLSGQFKPRNLFINSAWLNSWATSTPLPTLVLFFNDEGLIGLVFVGSVLKKNGPFRWHHALVNQSGIPEHDQVWVEYNRIFCAAENEQKCITALIEVLNQEEIDELTVSLAPTVSGWIKATEKNWYTEVENCFGAKVSLTSISDELSYLSKNTRYQVRKSAKLLQENFGKLLVRKARSAQEKLDYFDLLSNLHIEKWCNSEFGSGFNNQIFRKHLLTLILDYPDNAELIAVYAGSILIGVSLNLIDEHHVGFYCSGINYNIPNKKIKPGYILHTQMIKHYKSLGKHEYDFLAGYAQYKQSLSTEVYNLKTLRLTKRNLRGTLIHLLRSLKQLFFKLKQKTKT</sequence>
<dbReference type="Pfam" id="PF13480">
    <property type="entry name" value="Acetyltransf_6"/>
    <property type="match status" value="1"/>
</dbReference>
<dbReference type="InterPro" id="IPR038740">
    <property type="entry name" value="BioF2-like_GNAT_dom"/>
</dbReference>
<keyword evidence="3" id="KW-1185">Reference proteome</keyword>
<dbReference type="EMBL" id="CP001103">
    <property type="protein sequence ID" value="AEA98762.1"/>
    <property type="molecule type" value="Genomic_DNA"/>
</dbReference>
<dbReference type="SUPFAM" id="SSF55729">
    <property type="entry name" value="Acyl-CoA N-acyltransferases (Nat)"/>
    <property type="match status" value="1"/>
</dbReference>
<feature type="domain" description="BioF2-like acetyltransferase" evidence="1">
    <location>
        <begin position="171"/>
        <end position="319"/>
    </location>
</feature>
<dbReference type="AlphaFoldDB" id="F2G8Q2"/>
<reference evidence="2 3" key="2">
    <citation type="journal article" date="2015" name="Antonie Van Leeuwenhoek">
        <title>Ecophysiological diversity of a novel member of the genus Alteromonas, and description of Alteromonas mediterranea sp. nov.</title>
        <authorList>
            <person name="Ivanova E.P."/>
            <person name="Lopez-Perez M."/>
            <person name="Zabalos M."/>
            <person name="Nguyen S.H."/>
            <person name="Webb H.K."/>
            <person name="Ryan J."/>
            <person name="Lagutin K."/>
            <person name="Vyssotski M."/>
            <person name="Crawford R.J."/>
            <person name="Rodriguez-Valera F."/>
        </authorList>
    </citation>
    <scope>NUCLEOTIDE SEQUENCE [LARGE SCALE GENOMIC DNA]</scope>
    <source>
        <strain evidence="3">DSM 17117 / CIP 110805 / LMG 28347 / Deep ecotype</strain>
    </source>
</reference>
<dbReference type="RefSeq" id="WP_012519054.1">
    <property type="nucleotide sequence ID" value="NC_011138.3"/>
</dbReference>
<reference evidence="2 3" key="1">
    <citation type="journal article" date="2008" name="ISME J.">
        <title>Comparative genomics of two ecotypes of the marine planktonic copiotroph Alteromonas macleodii suggests alternative lifestyles associated with different kinds of particulate organic matter.</title>
        <authorList>
            <person name="Ivars-Martinez E."/>
            <person name="Martin-Cuadrado A.B."/>
            <person name="D'Auria G."/>
            <person name="Mira A."/>
            <person name="Ferriera S."/>
            <person name="Johnson J."/>
            <person name="Friedman R."/>
            <person name="Rodriguez-Valera F."/>
        </authorList>
    </citation>
    <scope>NUCLEOTIDE SEQUENCE [LARGE SCALE GENOMIC DNA]</scope>
    <source>
        <strain evidence="3">DSM 17117 / CIP 110805 / LMG 28347 / Deep ecotype</strain>
    </source>
</reference>
<dbReference type="Gene3D" id="3.40.630.30">
    <property type="match status" value="1"/>
</dbReference>
<accession>F2G8Q2</accession>
<evidence type="ECO:0000313" key="2">
    <source>
        <dbReference type="EMBL" id="AEA98762.1"/>
    </source>
</evidence>
<name>F2G8Q2_ALTMD</name>
<evidence type="ECO:0000313" key="3">
    <source>
        <dbReference type="Proteomes" id="UP000001870"/>
    </source>
</evidence>
<protein>
    <recommendedName>
        <fullName evidence="1">BioF2-like acetyltransferase domain-containing protein</fullName>
    </recommendedName>
</protein>
<dbReference type="Proteomes" id="UP000001870">
    <property type="component" value="Chromosome"/>
</dbReference>
<dbReference type="HOGENOM" id="CLU_046277_4_0_6"/>
<proteinExistence type="predicted"/>
<evidence type="ECO:0000259" key="1">
    <source>
        <dbReference type="Pfam" id="PF13480"/>
    </source>
</evidence>
<gene>
    <name evidence="2" type="ordered locus">MADE_1013140</name>
</gene>